<dbReference type="Ensembl" id="ENSPNYT00000025484.1">
    <property type="protein sequence ID" value="ENSPNYP00000024878.1"/>
    <property type="gene ID" value="ENSPNYG00000018752.1"/>
</dbReference>
<feature type="compositionally biased region" description="Basic and acidic residues" evidence="1">
    <location>
        <begin position="1"/>
        <end position="18"/>
    </location>
</feature>
<reference evidence="4" key="1">
    <citation type="submission" date="2023-09" db="UniProtKB">
        <authorList>
            <consortium name="Ensembl"/>
        </authorList>
    </citation>
    <scope>IDENTIFICATION</scope>
</reference>
<evidence type="ECO:0000259" key="3">
    <source>
        <dbReference type="Pfam" id="PF13843"/>
    </source>
</evidence>
<evidence type="ECO:0000313" key="4">
    <source>
        <dbReference type="Ensembl" id="ENSPNYP00000024878.1"/>
    </source>
</evidence>
<dbReference type="Pfam" id="PF13843">
    <property type="entry name" value="DDE_Tnp_1_7"/>
    <property type="match status" value="2"/>
</dbReference>
<feature type="transmembrane region" description="Helical" evidence="2">
    <location>
        <begin position="395"/>
        <end position="416"/>
    </location>
</feature>
<sequence length="474" mass="54592">MRDVKDSGDPNYIPHKDVESDESSESSDSDSCDSSDLETEPQPYGHWTTFKGSCAKPPDEIHTPLEYFKNFITDDMLLLLMEQTNLYSVQKSNHLRNVNTTVKELEILIGLDLRMGLCQMPGNRAYWENDTRCPMVADNMSRNRFQTLLGSLHFTDNTDLLHRDAEDKCWKICPWLEMFRKQCLDSGKPHPWGLKIWAQCSSSGMLHDFVVYQGGTGKKTLLGIGGDVVVKLCETLPPHLCSHFFSDRSVVSLKMKKSLAQRGRGSVDARVTKEESMVIVKWYDNKSVTLISSYCATEPQDTVRRWSKSGKAFVEVKRPHIVKEYNTFMGGIDLLDACIARYKYHMKSRSPVFVPYISALELCIREKKKSFFPLTFETAEKFTNRKTTSKPREQIIFVCALWTSFYYCIYGSLSLLKSVSQWVIKCEICVHTNHLTARLQKELEHSCQRWLFLTHCNSQKKLFLDLKLSILIFQ</sequence>
<dbReference type="STRING" id="303518.ENSPNYP00000024878"/>
<dbReference type="InterPro" id="IPR029526">
    <property type="entry name" value="PGBD"/>
</dbReference>
<name>A0A3B4GTT1_9CICH</name>
<keyword evidence="2" id="KW-0812">Transmembrane</keyword>
<dbReference type="PANTHER" id="PTHR47272">
    <property type="entry name" value="DDE_TNP_1_7 DOMAIN-CONTAINING PROTEIN"/>
    <property type="match status" value="1"/>
</dbReference>
<organism evidence="4">
    <name type="scientific">Pundamilia nyererei</name>
    <dbReference type="NCBI Taxonomy" id="303518"/>
    <lineage>
        <taxon>Eukaryota</taxon>
        <taxon>Metazoa</taxon>
        <taxon>Chordata</taxon>
        <taxon>Craniata</taxon>
        <taxon>Vertebrata</taxon>
        <taxon>Euteleostomi</taxon>
        <taxon>Actinopterygii</taxon>
        <taxon>Neopterygii</taxon>
        <taxon>Teleostei</taxon>
        <taxon>Neoteleostei</taxon>
        <taxon>Acanthomorphata</taxon>
        <taxon>Ovalentaria</taxon>
        <taxon>Cichlomorphae</taxon>
        <taxon>Cichliformes</taxon>
        <taxon>Cichlidae</taxon>
        <taxon>African cichlids</taxon>
        <taxon>Pseudocrenilabrinae</taxon>
        <taxon>Haplochromini</taxon>
        <taxon>Pundamilia</taxon>
    </lineage>
</organism>
<dbReference type="GeneTree" id="ENSGT00940000166554"/>
<evidence type="ECO:0000256" key="2">
    <source>
        <dbReference type="SAM" id="Phobius"/>
    </source>
</evidence>
<evidence type="ECO:0000256" key="1">
    <source>
        <dbReference type="SAM" id="MobiDB-lite"/>
    </source>
</evidence>
<protein>
    <recommendedName>
        <fullName evidence="3">PiggyBac transposable element-derived protein domain-containing protein</fullName>
    </recommendedName>
</protein>
<accession>A0A3B4GTT1</accession>
<keyword evidence="2" id="KW-1133">Transmembrane helix</keyword>
<feature type="compositionally biased region" description="Acidic residues" evidence="1">
    <location>
        <begin position="19"/>
        <end position="39"/>
    </location>
</feature>
<dbReference type="AlphaFoldDB" id="A0A3B4GTT1"/>
<feature type="domain" description="PiggyBac transposable element-derived protein" evidence="3">
    <location>
        <begin position="259"/>
        <end position="349"/>
    </location>
</feature>
<feature type="region of interest" description="Disordered" evidence="1">
    <location>
        <begin position="1"/>
        <end position="44"/>
    </location>
</feature>
<keyword evidence="2" id="KW-0472">Membrane</keyword>
<feature type="domain" description="PiggyBac transposable element-derived protein" evidence="3">
    <location>
        <begin position="63"/>
        <end position="183"/>
    </location>
</feature>
<proteinExistence type="predicted"/>